<gene>
    <name evidence="5" type="primary">FAM81B</name>
</gene>
<proteinExistence type="inferred from homology"/>
<sequence length="377" mass="43934">MSDFKDLFTSWGYLLDRSQDQFFLPAIPNVSGSRVNSLEDRISNQERTTAVLLDQAFRIKDGIVSYLQGNKGFQQGEAVACQLLENHIQTITSIVKKLSHDIEMLERQIKTRDDMTSGTNFAVQSLDHKHLQGVGDLRGRVARCDASIAKLSGDTNIIRHEIQKQEREIHALQSTQENYINNIEMKVMQLLGKIETSTSEQNSHLKTVQGDHHHELQLLDFKINGLLNDLKNQIQSQQKWTENEVRRFEQDQTYLTNQVLGTMKDRVEAVEKKMEEGFNHLSKRIENSDKMLRFETDLSQVKNDQNKLHARIVRFEKMMWNELEEIQSEYRSGFQSIRDSLDALKQIQTTKLKLEKEKFKQDMKNIRRKITVLQEDQ</sequence>
<organism evidence="4 5">
    <name type="scientific">Gekko japonicus</name>
    <name type="common">Schlegel's Japanese gecko</name>
    <dbReference type="NCBI Taxonomy" id="146911"/>
    <lineage>
        <taxon>Eukaryota</taxon>
        <taxon>Metazoa</taxon>
        <taxon>Chordata</taxon>
        <taxon>Craniata</taxon>
        <taxon>Vertebrata</taxon>
        <taxon>Euteleostomi</taxon>
        <taxon>Lepidosauria</taxon>
        <taxon>Squamata</taxon>
        <taxon>Bifurcata</taxon>
        <taxon>Gekkota</taxon>
        <taxon>Gekkonidae</taxon>
        <taxon>Gekkoninae</taxon>
        <taxon>Gekko</taxon>
    </lineage>
</organism>
<dbReference type="GeneID" id="107124693"/>
<evidence type="ECO:0000256" key="1">
    <source>
        <dbReference type="ARBA" id="ARBA00023054"/>
    </source>
</evidence>
<keyword evidence="4" id="KW-1185">Reference proteome</keyword>
<evidence type="ECO:0000256" key="3">
    <source>
        <dbReference type="SAM" id="Coils"/>
    </source>
</evidence>
<keyword evidence="1 3" id="KW-0175">Coiled coil</keyword>
<dbReference type="PANTHER" id="PTHR22420:SF5">
    <property type="entry name" value="PROTEIN FAM81B"/>
    <property type="match status" value="1"/>
</dbReference>
<dbReference type="Proteomes" id="UP000694871">
    <property type="component" value="Unplaced"/>
</dbReference>
<dbReference type="PANTHER" id="PTHR22420">
    <property type="entry name" value="PROTEIN FAM81A"/>
    <property type="match status" value="1"/>
</dbReference>
<name>A0ABM1LCJ0_GEKJA</name>
<evidence type="ECO:0000313" key="5">
    <source>
        <dbReference type="RefSeq" id="XP_015283677.1"/>
    </source>
</evidence>
<protein>
    <submittedName>
        <fullName evidence="5">Protein FAM81B</fullName>
    </submittedName>
</protein>
<reference evidence="5" key="1">
    <citation type="submission" date="2025-08" db="UniProtKB">
        <authorList>
            <consortium name="RefSeq"/>
        </authorList>
    </citation>
    <scope>IDENTIFICATION</scope>
</reference>
<dbReference type="InterPro" id="IPR029619">
    <property type="entry name" value="FAM81"/>
</dbReference>
<dbReference type="RefSeq" id="XP_015283677.1">
    <property type="nucleotide sequence ID" value="XM_015428191.1"/>
</dbReference>
<accession>A0ABM1LCJ0</accession>
<evidence type="ECO:0000313" key="4">
    <source>
        <dbReference type="Proteomes" id="UP000694871"/>
    </source>
</evidence>
<evidence type="ECO:0000256" key="2">
    <source>
        <dbReference type="ARBA" id="ARBA00046344"/>
    </source>
</evidence>
<feature type="coiled-coil region" evidence="3">
    <location>
        <begin position="349"/>
        <end position="376"/>
    </location>
</feature>
<comment type="similarity">
    <text evidence="2">Belongs to the FAM81 family.</text>
</comment>